<accession>A0A1Y3APJ8</accession>
<dbReference type="EMBL" id="MUJZ01066046">
    <property type="protein sequence ID" value="OTF70382.1"/>
    <property type="molecule type" value="Genomic_DNA"/>
</dbReference>
<name>A0A1Y3APJ8_EURMA</name>
<evidence type="ECO:0000313" key="2">
    <source>
        <dbReference type="Proteomes" id="UP000194236"/>
    </source>
</evidence>
<dbReference type="AlphaFoldDB" id="A0A1Y3APJ8"/>
<gene>
    <name evidence="1" type="ORF">BLA29_014856</name>
</gene>
<proteinExistence type="predicted"/>
<organism evidence="1 2">
    <name type="scientific">Euroglyphus maynei</name>
    <name type="common">Mayne's house dust mite</name>
    <dbReference type="NCBI Taxonomy" id="6958"/>
    <lineage>
        <taxon>Eukaryota</taxon>
        <taxon>Metazoa</taxon>
        <taxon>Ecdysozoa</taxon>
        <taxon>Arthropoda</taxon>
        <taxon>Chelicerata</taxon>
        <taxon>Arachnida</taxon>
        <taxon>Acari</taxon>
        <taxon>Acariformes</taxon>
        <taxon>Sarcoptiformes</taxon>
        <taxon>Astigmata</taxon>
        <taxon>Psoroptidia</taxon>
        <taxon>Analgoidea</taxon>
        <taxon>Pyroglyphidae</taxon>
        <taxon>Pyroglyphinae</taxon>
        <taxon>Euroglyphus</taxon>
    </lineage>
</organism>
<sequence length="100" mass="11102">MKSPPSEAIDIELKTSIELSKRVPSTEKFEILKSSKERIKSVSMTTPTASLRSAIASLPSIINRPIAEQSEDDKPMTVTIDDINSNRSIQMEIEPLETKT</sequence>
<evidence type="ECO:0000313" key="1">
    <source>
        <dbReference type="EMBL" id="OTF70382.1"/>
    </source>
</evidence>
<dbReference type="Proteomes" id="UP000194236">
    <property type="component" value="Unassembled WGS sequence"/>
</dbReference>
<comment type="caution">
    <text evidence="1">The sequence shown here is derived from an EMBL/GenBank/DDBJ whole genome shotgun (WGS) entry which is preliminary data.</text>
</comment>
<feature type="non-terminal residue" evidence="1">
    <location>
        <position position="100"/>
    </location>
</feature>
<protein>
    <submittedName>
        <fullName evidence="1">Uncharacterized protein</fullName>
    </submittedName>
</protein>
<keyword evidence="2" id="KW-1185">Reference proteome</keyword>
<reference evidence="1 2" key="1">
    <citation type="submission" date="2017-03" db="EMBL/GenBank/DDBJ databases">
        <title>Genome Survey of Euroglyphus maynei.</title>
        <authorList>
            <person name="Arlian L.G."/>
            <person name="Morgan M.S."/>
            <person name="Rider S.D."/>
        </authorList>
    </citation>
    <scope>NUCLEOTIDE SEQUENCE [LARGE SCALE GENOMIC DNA]</scope>
    <source>
        <strain evidence="1">Arlian Lab</strain>
        <tissue evidence="1">Whole body</tissue>
    </source>
</reference>